<reference evidence="4 5" key="1">
    <citation type="submission" date="2019-04" db="EMBL/GenBank/DDBJ databases">
        <title>Draft genome sequences of Streptomyces avermitilis NBRC 14893.</title>
        <authorList>
            <person name="Komaki H."/>
            <person name="Tamura T."/>
            <person name="Hosoyama A."/>
        </authorList>
    </citation>
    <scope>NUCLEOTIDE SEQUENCE [LARGE SCALE GENOMIC DNA]</scope>
    <source>
        <strain evidence="4 5">NBRC 14893</strain>
    </source>
</reference>
<feature type="region of interest" description="Disordered" evidence="2">
    <location>
        <begin position="391"/>
        <end position="432"/>
    </location>
</feature>
<dbReference type="InterPro" id="IPR052016">
    <property type="entry name" value="Bact_Sigma-Reg"/>
</dbReference>
<feature type="compositionally biased region" description="Pro residues" evidence="2">
    <location>
        <begin position="415"/>
        <end position="425"/>
    </location>
</feature>
<evidence type="ECO:0000313" key="5">
    <source>
        <dbReference type="Proteomes" id="UP000302139"/>
    </source>
</evidence>
<dbReference type="Pfam" id="PF00989">
    <property type="entry name" value="PAS"/>
    <property type="match status" value="1"/>
</dbReference>
<sequence length="432" mass="45723">MDISGTDTGDSPAPGPQTSSGALLGATLEDVQTAVVAVDDDGLIVSANGAAQSMLGRSFEELVGQDFHDLLHRDSYGHATPRTRCQLRDALLAGRTEHGDSEWFARGDGTLVRLSWLVAPFSSESEGAGALMLLYGSNRGVSDEGDDEVPAPLTELDRLALLAETTTQLTSTLDVDEAMRRLAALTVPRLADWAVIDLLTERDEVRRALVTEHKDGILVGREDLQGPMPPVPEESPMPLSRALRGAASSLAGPATYQGPPDSGIAVEQGRLFSETGMHSAVIAPIRGLRDVLGALTLGRSTRPDAFTAADLPLLEDITRRAGLALDNARLYQRQRKVAETMQRHLLPQLPTVPGVGMTARYVPAPHASSVGGDWYDAFALTDNSHALASATLSGTTSTPQPAWRRSATCCAPSHGPSPRPRPAPSSPSSTTP</sequence>
<dbReference type="GO" id="GO:0016791">
    <property type="term" value="F:phosphatase activity"/>
    <property type="evidence" value="ECO:0007669"/>
    <property type="project" value="TreeGrafter"/>
</dbReference>
<dbReference type="FunFam" id="3.30.450.40:FF:000035">
    <property type="entry name" value="PAS sensor protein"/>
    <property type="match status" value="1"/>
</dbReference>
<dbReference type="EMBL" id="BJHX01000003">
    <property type="protein sequence ID" value="GDY69969.1"/>
    <property type="molecule type" value="Genomic_DNA"/>
</dbReference>
<dbReference type="SUPFAM" id="SSF55781">
    <property type="entry name" value="GAF domain-like"/>
    <property type="match status" value="1"/>
</dbReference>
<dbReference type="InterPro" id="IPR000014">
    <property type="entry name" value="PAS"/>
</dbReference>
<dbReference type="Gene3D" id="3.30.450.40">
    <property type="match status" value="1"/>
</dbReference>
<protein>
    <recommendedName>
        <fullName evidence="3">PAS domain-containing protein</fullName>
    </recommendedName>
</protein>
<gene>
    <name evidence="4" type="ORF">SAV14893_093620</name>
</gene>
<dbReference type="CDD" id="cd00130">
    <property type="entry name" value="PAS"/>
    <property type="match status" value="1"/>
</dbReference>
<dbReference type="PANTHER" id="PTHR43156:SF2">
    <property type="entry name" value="STAGE II SPORULATION PROTEIN E"/>
    <property type="match status" value="1"/>
</dbReference>
<dbReference type="Pfam" id="PF13492">
    <property type="entry name" value="GAF_3"/>
    <property type="match status" value="1"/>
</dbReference>
<dbReference type="SMART" id="SM00065">
    <property type="entry name" value="GAF"/>
    <property type="match status" value="1"/>
</dbReference>
<dbReference type="InterPro" id="IPR029016">
    <property type="entry name" value="GAF-like_dom_sf"/>
</dbReference>
<feature type="region of interest" description="Disordered" evidence="2">
    <location>
        <begin position="1"/>
        <end position="22"/>
    </location>
</feature>
<evidence type="ECO:0000259" key="3">
    <source>
        <dbReference type="PROSITE" id="PS50112"/>
    </source>
</evidence>
<dbReference type="GO" id="GO:0006355">
    <property type="term" value="P:regulation of DNA-templated transcription"/>
    <property type="evidence" value="ECO:0007669"/>
    <property type="project" value="InterPro"/>
</dbReference>
<dbReference type="InterPro" id="IPR036457">
    <property type="entry name" value="PPM-type-like_dom_sf"/>
</dbReference>
<accession>A0A4D4MEG1</accession>
<dbReference type="AlphaFoldDB" id="A0A4D4MEG1"/>
<dbReference type="PANTHER" id="PTHR43156">
    <property type="entry name" value="STAGE II SPORULATION PROTEIN E-RELATED"/>
    <property type="match status" value="1"/>
</dbReference>
<dbReference type="Proteomes" id="UP000302139">
    <property type="component" value="Unassembled WGS sequence"/>
</dbReference>
<keyword evidence="1" id="KW-0378">Hydrolase</keyword>
<evidence type="ECO:0000256" key="1">
    <source>
        <dbReference type="ARBA" id="ARBA00022801"/>
    </source>
</evidence>
<dbReference type="NCBIfam" id="TIGR00229">
    <property type="entry name" value="sensory_box"/>
    <property type="match status" value="1"/>
</dbReference>
<dbReference type="InterPro" id="IPR035965">
    <property type="entry name" value="PAS-like_dom_sf"/>
</dbReference>
<proteinExistence type="predicted"/>
<organism evidence="4 5">
    <name type="scientific">Streptomyces avermitilis</name>
    <dbReference type="NCBI Taxonomy" id="33903"/>
    <lineage>
        <taxon>Bacteria</taxon>
        <taxon>Bacillati</taxon>
        <taxon>Actinomycetota</taxon>
        <taxon>Actinomycetes</taxon>
        <taxon>Kitasatosporales</taxon>
        <taxon>Streptomycetaceae</taxon>
        <taxon>Streptomyces</taxon>
    </lineage>
</organism>
<feature type="domain" description="PAS" evidence="3">
    <location>
        <begin position="20"/>
        <end position="94"/>
    </location>
</feature>
<name>A0A4D4MEG1_STRAX</name>
<comment type="caution">
    <text evidence="4">The sequence shown here is derived from an EMBL/GenBank/DDBJ whole genome shotgun (WGS) entry which is preliminary data.</text>
</comment>
<dbReference type="Gene3D" id="3.30.450.20">
    <property type="entry name" value="PAS domain"/>
    <property type="match status" value="1"/>
</dbReference>
<dbReference type="InterPro" id="IPR013767">
    <property type="entry name" value="PAS_fold"/>
</dbReference>
<dbReference type="SMART" id="SM00091">
    <property type="entry name" value="PAS"/>
    <property type="match status" value="1"/>
</dbReference>
<dbReference type="Gene3D" id="3.60.40.10">
    <property type="entry name" value="PPM-type phosphatase domain"/>
    <property type="match status" value="1"/>
</dbReference>
<evidence type="ECO:0000313" key="4">
    <source>
        <dbReference type="EMBL" id="GDY69969.1"/>
    </source>
</evidence>
<dbReference type="PROSITE" id="PS50112">
    <property type="entry name" value="PAS"/>
    <property type="match status" value="1"/>
</dbReference>
<evidence type="ECO:0000256" key="2">
    <source>
        <dbReference type="SAM" id="MobiDB-lite"/>
    </source>
</evidence>
<dbReference type="InterPro" id="IPR003018">
    <property type="entry name" value="GAF"/>
</dbReference>
<dbReference type="SUPFAM" id="SSF55785">
    <property type="entry name" value="PYP-like sensor domain (PAS domain)"/>
    <property type="match status" value="1"/>
</dbReference>